<keyword evidence="8" id="KW-1185">Reference proteome</keyword>
<name>M2XIR4_DOTSN</name>
<dbReference type="Proteomes" id="UP000016933">
    <property type="component" value="Unassembled WGS sequence"/>
</dbReference>
<reference evidence="8" key="1">
    <citation type="journal article" date="2012" name="PLoS Genet.">
        <title>The genomes of the fungal plant pathogens Cladosporium fulvum and Dothistroma septosporum reveal adaptation to different hosts and lifestyles but also signatures of common ancestry.</title>
        <authorList>
            <person name="de Wit P.J.G.M."/>
            <person name="van der Burgt A."/>
            <person name="Oekmen B."/>
            <person name="Stergiopoulos I."/>
            <person name="Abd-Elsalam K.A."/>
            <person name="Aerts A.L."/>
            <person name="Bahkali A.H."/>
            <person name="Beenen H.G."/>
            <person name="Chettri P."/>
            <person name="Cox M.P."/>
            <person name="Datema E."/>
            <person name="de Vries R.P."/>
            <person name="Dhillon B."/>
            <person name="Ganley A.R."/>
            <person name="Griffiths S.A."/>
            <person name="Guo Y."/>
            <person name="Hamelin R.C."/>
            <person name="Henrissat B."/>
            <person name="Kabir M.S."/>
            <person name="Jashni M.K."/>
            <person name="Kema G."/>
            <person name="Klaubauf S."/>
            <person name="Lapidus A."/>
            <person name="Levasseur A."/>
            <person name="Lindquist E."/>
            <person name="Mehrabi R."/>
            <person name="Ohm R.A."/>
            <person name="Owen T.J."/>
            <person name="Salamov A."/>
            <person name="Schwelm A."/>
            <person name="Schijlen E."/>
            <person name="Sun H."/>
            <person name="van den Burg H.A."/>
            <person name="van Ham R.C.H.J."/>
            <person name="Zhang S."/>
            <person name="Goodwin S.B."/>
            <person name="Grigoriev I.V."/>
            <person name="Collemare J."/>
            <person name="Bradshaw R.E."/>
        </authorList>
    </citation>
    <scope>NUCLEOTIDE SEQUENCE [LARGE SCALE GENOMIC DNA]</scope>
    <source>
        <strain evidence="8">NZE10 / CBS 128990</strain>
    </source>
</reference>
<dbReference type="InterPro" id="IPR036291">
    <property type="entry name" value="NAD(P)-bd_dom_sf"/>
</dbReference>
<dbReference type="Gene3D" id="1.10.1040.10">
    <property type="entry name" value="N-(1-d-carboxylethyl)-l-norvaline Dehydrogenase, domain 2"/>
    <property type="match status" value="1"/>
</dbReference>
<comment type="similarity">
    <text evidence="1 4">Belongs to the ketopantoate reductase family.</text>
</comment>
<dbReference type="EC" id="1.1.1.169" evidence="4"/>
<dbReference type="GO" id="GO:0005737">
    <property type="term" value="C:cytoplasm"/>
    <property type="evidence" value="ECO:0007669"/>
    <property type="project" value="TreeGrafter"/>
</dbReference>
<evidence type="ECO:0000256" key="1">
    <source>
        <dbReference type="ARBA" id="ARBA00007870"/>
    </source>
</evidence>
<dbReference type="GO" id="GO:0008677">
    <property type="term" value="F:2-dehydropantoate 2-reductase activity"/>
    <property type="evidence" value="ECO:0007669"/>
    <property type="project" value="UniProtKB-EC"/>
</dbReference>
<accession>M2XIR4</accession>
<feature type="domain" description="Ketopantoate reductase N-terminal" evidence="5">
    <location>
        <begin position="7"/>
        <end position="165"/>
    </location>
</feature>
<dbReference type="OrthoDB" id="3609at2759"/>
<dbReference type="OMA" id="WTRTTIG"/>
<dbReference type="AlphaFoldDB" id="M2XIR4"/>
<dbReference type="Gene3D" id="3.40.50.720">
    <property type="entry name" value="NAD(P)-binding Rossmann-like Domain"/>
    <property type="match status" value="1"/>
</dbReference>
<comment type="function">
    <text evidence="4">Catalyzes the NADPH-dependent reduction of ketopantoate into pantoic acid.</text>
</comment>
<dbReference type="InterPro" id="IPR008927">
    <property type="entry name" value="6-PGluconate_DH-like_C_sf"/>
</dbReference>
<dbReference type="InterPro" id="IPR051402">
    <property type="entry name" value="KPR-Related"/>
</dbReference>
<dbReference type="InterPro" id="IPR013752">
    <property type="entry name" value="KPA_reductase"/>
</dbReference>
<feature type="domain" description="Ketopantoate reductase C-terminal" evidence="6">
    <location>
        <begin position="203"/>
        <end position="331"/>
    </location>
</feature>
<keyword evidence="3 4" id="KW-0560">Oxidoreductase</keyword>
<protein>
    <recommendedName>
        <fullName evidence="4">2-dehydropantoate 2-reductase</fullName>
        <ecNumber evidence="4">1.1.1.169</ecNumber>
    </recommendedName>
    <alternativeName>
        <fullName evidence="4">Ketopantoate reductase</fullName>
    </alternativeName>
</protein>
<dbReference type="SUPFAM" id="SSF51735">
    <property type="entry name" value="NAD(P)-binding Rossmann-fold domains"/>
    <property type="match status" value="1"/>
</dbReference>
<evidence type="ECO:0000313" key="7">
    <source>
        <dbReference type="EMBL" id="EME39337.1"/>
    </source>
</evidence>
<evidence type="ECO:0000259" key="5">
    <source>
        <dbReference type="Pfam" id="PF02558"/>
    </source>
</evidence>
<dbReference type="EMBL" id="KB446545">
    <property type="protein sequence ID" value="EME39337.1"/>
    <property type="molecule type" value="Genomic_DNA"/>
</dbReference>
<dbReference type="NCBIfam" id="TIGR00745">
    <property type="entry name" value="apbA_panE"/>
    <property type="match status" value="1"/>
</dbReference>
<dbReference type="Pfam" id="PF08546">
    <property type="entry name" value="ApbA_C"/>
    <property type="match status" value="1"/>
</dbReference>
<reference evidence="7 8" key="2">
    <citation type="journal article" date="2012" name="PLoS Pathog.">
        <title>Diverse lifestyles and strategies of plant pathogenesis encoded in the genomes of eighteen Dothideomycetes fungi.</title>
        <authorList>
            <person name="Ohm R.A."/>
            <person name="Feau N."/>
            <person name="Henrissat B."/>
            <person name="Schoch C.L."/>
            <person name="Horwitz B.A."/>
            <person name="Barry K.W."/>
            <person name="Condon B.J."/>
            <person name="Copeland A.C."/>
            <person name="Dhillon B."/>
            <person name="Glaser F."/>
            <person name="Hesse C.N."/>
            <person name="Kosti I."/>
            <person name="LaButti K."/>
            <person name="Lindquist E.A."/>
            <person name="Lucas S."/>
            <person name="Salamov A.A."/>
            <person name="Bradshaw R.E."/>
            <person name="Ciuffetti L."/>
            <person name="Hamelin R.C."/>
            <person name="Kema G.H.J."/>
            <person name="Lawrence C."/>
            <person name="Scott J.A."/>
            <person name="Spatafora J.W."/>
            <person name="Turgeon B.G."/>
            <person name="de Wit P.J.G.M."/>
            <person name="Zhong S."/>
            <person name="Goodwin S.B."/>
            <person name="Grigoriev I.V."/>
        </authorList>
    </citation>
    <scope>NUCLEOTIDE SEQUENCE [LARGE SCALE GENOMIC DNA]</scope>
    <source>
        <strain evidence="8">NZE10 / CBS 128990</strain>
    </source>
</reference>
<evidence type="ECO:0000259" key="6">
    <source>
        <dbReference type="Pfam" id="PF08546"/>
    </source>
</evidence>
<gene>
    <name evidence="7" type="ORF">DOTSEDRAFT_56757</name>
</gene>
<proteinExistence type="inferred from homology"/>
<dbReference type="eggNOG" id="ENOG502QT3Y">
    <property type="taxonomic scope" value="Eukaryota"/>
</dbReference>
<dbReference type="SUPFAM" id="SSF48179">
    <property type="entry name" value="6-phosphogluconate dehydrogenase C-terminal domain-like"/>
    <property type="match status" value="1"/>
</dbReference>
<comment type="catalytic activity">
    <reaction evidence="4">
        <text>(R)-pantoate + NADP(+) = 2-dehydropantoate + NADPH + H(+)</text>
        <dbReference type="Rhea" id="RHEA:16233"/>
        <dbReference type="ChEBI" id="CHEBI:11561"/>
        <dbReference type="ChEBI" id="CHEBI:15378"/>
        <dbReference type="ChEBI" id="CHEBI:15980"/>
        <dbReference type="ChEBI" id="CHEBI:57783"/>
        <dbReference type="ChEBI" id="CHEBI:58349"/>
        <dbReference type="EC" id="1.1.1.169"/>
    </reaction>
</comment>
<dbReference type="InterPro" id="IPR013332">
    <property type="entry name" value="KPR_N"/>
</dbReference>
<organism evidence="7 8">
    <name type="scientific">Dothistroma septosporum (strain NZE10 / CBS 128990)</name>
    <name type="common">Red band needle blight fungus</name>
    <name type="synonym">Mycosphaerella pini</name>
    <dbReference type="NCBI Taxonomy" id="675120"/>
    <lineage>
        <taxon>Eukaryota</taxon>
        <taxon>Fungi</taxon>
        <taxon>Dikarya</taxon>
        <taxon>Ascomycota</taxon>
        <taxon>Pezizomycotina</taxon>
        <taxon>Dothideomycetes</taxon>
        <taxon>Dothideomycetidae</taxon>
        <taxon>Mycosphaerellales</taxon>
        <taxon>Mycosphaerellaceae</taxon>
        <taxon>Dothistroma</taxon>
    </lineage>
</organism>
<dbReference type="InterPro" id="IPR013328">
    <property type="entry name" value="6PGD_dom2"/>
</dbReference>
<dbReference type="PANTHER" id="PTHR21708">
    <property type="entry name" value="PROBABLE 2-DEHYDROPANTOATE 2-REDUCTASE"/>
    <property type="match status" value="1"/>
</dbReference>
<evidence type="ECO:0000256" key="2">
    <source>
        <dbReference type="ARBA" id="ARBA00022857"/>
    </source>
</evidence>
<dbReference type="STRING" id="675120.M2XIR4"/>
<dbReference type="InterPro" id="IPR003710">
    <property type="entry name" value="ApbA"/>
</dbReference>
<sequence>MSSSPHILVIGFGAIGAFFASRLASIPGVRISAICRSNYEIVKEKGIRVTSPTFKEVILKPTYVFASNDEARRTKQRDGIIWSHLFIATKVLPELGDPAALLDGLVDPDTTIVIPQNGLGIEEPYHTRFPHHPIISATTRTSVTQSSPGHIEHKHWTRTTIGPYAPPTGSDLATKRTAEFIALLHKAGIPDIDHLDHTGMQFARWHKTAINAAMNPTSVLARGSNTLCPTNQAMGLDTSVREHMKAVMKEILHAATVVLGKPLPESLPSPEDVFEGVKMDVSGSRPSMWVDWEAGRRVEVEAILGEVVRRARAVGCEVPRTESLYALLRMAQGLRLGQGTNVE</sequence>
<keyword evidence="2 4" id="KW-0521">NADP</keyword>
<evidence type="ECO:0000256" key="4">
    <source>
        <dbReference type="RuleBase" id="RU362068"/>
    </source>
</evidence>
<dbReference type="PANTHER" id="PTHR21708:SF26">
    <property type="entry name" value="2-DEHYDROPANTOATE 2-REDUCTASE"/>
    <property type="match status" value="1"/>
</dbReference>
<dbReference type="Pfam" id="PF02558">
    <property type="entry name" value="ApbA"/>
    <property type="match status" value="1"/>
</dbReference>
<evidence type="ECO:0000256" key="3">
    <source>
        <dbReference type="ARBA" id="ARBA00023002"/>
    </source>
</evidence>
<evidence type="ECO:0000313" key="8">
    <source>
        <dbReference type="Proteomes" id="UP000016933"/>
    </source>
</evidence>
<dbReference type="HOGENOM" id="CLU_031468_2_0_1"/>
<dbReference type="FunFam" id="1.10.1040.10:FF:000017">
    <property type="entry name" value="2-dehydropantoate 2-reductase"/>
    <property type="match status" value="1"/>
</dbReference>
<dbReference type="GO" id="GO:0015940">
    <property type="term" value="P:pantothenate biosynthetic process"/>
    <property type="evidence" value="ECO:0007669"/>
    <property type="project" value="InterPro"/>
</dbReference>